<gene>
    <name evidence="3" type="primary">Aste57867_17660</name>
    <name evidence="2" type="ORF">As57867_017599</name>
    <name evidence="3" type="ORF">ASTE57867_17660</name>
</gene>
<organism evidence="3 4">
    <name type="scientific">Aphanomyces stellatus</name>
    <dbReference type="NCBI Taxonomy" id="120398"/>
    <lineage>
        <taxon>Eukaryota</taxon>
        <taxon>Sar</taxon>
        <taxon>Stramenopiles</taxon>
        <taxon>Oomycota</taxon>
        <taxon>Saprolegniomycetes</taxon>
        <taxon>Saprolegniales</taxon>
        <taxon>Verrucalvaceae</taxon>
        <taxon>Aphanomyces</taxon>
    </lineage>
</organism>
<dbReference type="InterPro" id="IPR002347">
    <property type="entry name" value="SDR_fam"/>
</dbReference>
<dbReference type="Pfam" id="PF00106">
    <property type="entry name" value="adh_short"/>
    <property type="match status" value="1"/>
</dbReference>
<keyword evidence="4" id="KW-1185">Reference proteome</keyword>
<name>A0A485LA25_9STRA</name>
<evidence type="ECO:0000313" key="2">
    <source>
        <dbReference type="EMBL" id="KAF0691048.1"/>
    </source>
</evidence>
<dbReference type="OrthoDB" id="5307821at2759"/>
<dbReference type="PANTHER" id="PTHR44279">
    <property type="entry name" value="HYDROXYSTEROID (11-BETA) DEHYDROGENASE 1-LIKE B-RELATED"/>
    <property type="match status" value="1"/>
</dbReference>
<dbReference type="EMBL" id="VJMH01006219">
    <property type="protein sequence ID" value="KAF0691048.1"/>
    <property type="molecule type" value="Genomic_DNA"/>
</dbReference>
<dbReference type="PROSITE" id="PS00061">
    <property type="entry name" value="ADH_SHORT"/>
    <property type="match status" value="1"/>
</dbReference>
<dbReference type="InterPro" id="IPR036291">
    <property type="entry name" value="NAD(P)-bd_dom_sf"/>
</dbReference>
<feature type="chain" id="PRO_5036116390" evidence="1">
    <location>
        <begin position="26"/>
        <end position="297"/>
    </location>
</feature>
<dbReference type="SUPFAM" id="SSF51735">
    <property type="entry name" value="NAD(P)-binding Rossmann-fold domains"/>
    <property type="match status" value="1"/>
</dbReference>
<dbReference type="InterPro" id="IPR020904">
    <property type="entry name" value="Sc_DH/Rdtase_CS"/>
</dbReference>
<dbReference type="InterPro" id="IPR051253">
    <property type="entry name" value="11-beta-HSD"/>
</dbReference>
<evidence type="ECO:0000256" key="1">
    <source>
        <dbReference type="SAM" id="SignalP"/>
    </source>
</evidence>
<dbReference type="PANTHER" id="PTHR44279:SF2">
    <property type="entry name" value="HYDROXYSTEROID (11-BETA) DEHYDROGENASE 1-LIKE B-RELATED"/>
    <property type="match status" value="1"/>
</dbReference>
<dbReference type="GO" id="GO:0016491">
    <property type="term" value="F:oxidoreductase activity"/>
    <property type="evidence" value="ECO:0007669"/>
    <property type="project" value="TreeGrafter"/>
</dbReference>
<accession>A0A485LA25</accession>
<dbReference type="PRINTS" id="PR00081">
    <property type="entry name" value="GDHRDH"/>
</dbReference>
<dbReference type="Proteomes" id="UP000332933">
    <property type="component" value="Unassembled WGS sequence"/>
</dbReference>
<protein>
    <submittedName>
        <fullName evidence="3">Aste57867_17660 protein</fullName>
    </submittedName>
</protein>
<dbReference type="Gene3D" id="3.40.50.720">
    <property type="entry name" value="NAD(P)-binding Rossmann-like Domain"/>
    <property type="match status" value="1"/>
</dbReference>
<reference evidence="3 4" key="1">
    <citation type="submission" date="2019-03" db="EMBL/GenBank/DDBJ databases">
        <authorList>
            <person name="Gaulin E."/>
            <person name="Dumas B."/>
        </authorList>
    </citation>
    <scope>NUCLEOTIDE SEQUENCE [LARGE SCALE GENOMIC DNA]</scope>
    <source>
        <strain evidence="3">CBS 568.67</strain>
    </source>
</reference>
<keyword evidence="1" id="KW-0732">Signal</keyword>
<feature type="signal peptide" evidence="1">
    <location>
        <begin position="1"/>
        <end position="25"/>
    </location>
</feature>
<proteinExistence type="predicted"/>
<evidence type="ECO:0000313" key="4">
    <source>
        <dbReference type="Proteomes" id="UP000332933"/>
    </source>
</evidence>
<dbReference type="EMBL" id="CAADRA010006240">
    <property type="protein sequence ID" value="VFT94411.1"/>
    <property type="molecule type" value="Genomic_DNA"/>
</dbReference>
<evidence type="ECO:0000313" key="3">
    <source>
        <dbReference type="EMBL" id="VFT94411.1"/>
    </source>
</evidence>
<reference evidence="2" key="2">
    <citation type="submission" date="2019-06" db="EMBL/GenBank/DDBJ databases">
        <title>Genomics analysis of Aphanomyces spp. identifies a new class of oomycete effector associated with host adaptation.</title>
        <authorList>
            <person name="Gaulin E."/>
        </authorList>
    </citation>
    <scope>NUCLEOTIDE SEQUENCE</scope>
    <source>
        <strain evidence="2">CBS 578.67</strain>
    </source>
</reference>
<dbReference type="AlphaFoldDB" id="A0A485LA25"/>
<sequence length="297" mass="32240">MFLRSALVALLAVLLVWLLVPVTLFSGDPAPIVHGQHVLVTGASQGIGKALVFEYAKHGAAEIVIASRSDAKLQAVKSEVNTLYPNTTIHIILADLSTEQASRDLVQAALAAMDNRLDVLLLNHIAPSPFGHFLQYDKDHSARLSSLFHTNTFSYIWLATAAAGSAARSSSNLQIGIVNSLASYVGTPKTAAYTASKHALRGFFNAFRVELAMLGVDNVGITQCIIGPIDTEGAKDAQSQMSPSLKWYSPTDTADAILRGVAFRMRDIYFPHHVVFPTLQLYYFWPTGIEAIIQQTM</sequence>